<dbReference type="SMART" id="SM00575">
    <property type="entry name" value="ZnF_PMZ"/>
    <property type="match status" value="1"/>
</dbReference>
<keyword evidence="3" id="KW-0862">Zinc</keyword>
<dbReference type="PANTHER" id="PTHR47482">
    <property type="entry name" value="OS11G0632001 PROTEIN"/>
    <property type="match status" value="1"/>
</dbReference>
<reference evidence="7" key="2">
    <citation type="journal article" date="2017" name="Nat. Plants">
        <title>The Aegilops tauschii genome reveals multiple impacts of transposons.</title>
        <authorList>
            <person name="Zhao G."/>
            <person name="Zou C."/>
            <person name="Li K."/>
            <person name="Wang K."/>
            <person name="Li T."/>
            <person name="Gao L."/>
            <person name="Zhang X."/>
            <person name="Wang H."/>
            <person name="Yang Z."/>
            <person name="Liu X."/>
            <person name="Jiang W."/>
            <person name="Mao L."/>
            <person name="Kong X."/>
            <person name="Jiao Y."/>
            <person name="Jia J."/>
        </authorList>
    </citation>
    <scope>NUCLEOTIDE SEQUENCE [LARGE SCALE GENOMIC DNA]</scope>
    <source>
        <strain evidence="7">cv. AL8/78</strain>
    </source>
</reference>
<dbReference type="InterPro" id="IPR001878">
    <property type="entry name" value="Znf_CCHC"/>
</dbReference>
<evidence type="ECO:0000313" key="7">
    <source>
        <dbReference type="Proteomes" id="UP000015105"/>
    </source>
</evidence>
<dbReference type="Gramene" id="AET7Gv21311400.1">
    <property type="protein sequence ID" value="AET7Gv21311400.1"/>
    <property type="gene ID" value="AET7Gv21311400"/>
</dbReference>
<dbReference type="InterPro" id="IPR036875">
    <property type="entry name" value="Znf_CCHC_sf"/>
</dbReference>
<dbReference type="Proteomes" id="UP000015105">
    <property type="component" value="Chromosome 7D"/>
</dbReference>
<evidence type="ECO:0000256" key="2">
    <source>
        <dbReference type="ARBA" id="ARBA00022771"/>
    </source>
</evidence>
<dbReference type="Pfam" id="PF04434">
    <property type="entry name" value="SWIM"/>
    <property type="match status" value="1"/>
</dbReference>
<evidence type="ECO:0000256" key="1">
    <source>
        <dbReference type="ARBA" id="ARBA00022723"/>
    </source>
</evidence>
<keyword evidence="2 4" id="KW-0863">Zinc-finger</keyword>
<reference evidence="6" key="3">
    <citation type="journal article" date="2017" name="Nature">
        <title>Genome sequence of the progenitor of the wheat D genome Aegilops tauschii.</title>
        <authorList>
            <person name="Luo M.C."/>
            <person name="Gu Y.Q."/>
            <person name="Puiu D."/>
            <person name="Wang H."/>
            <person name="Twardziok S.O."/>
            <person name="Deal K.R."/>
            <person name="Huo N."/>
            <person name="Zhu T."/>
            <person name="Wang L."/>
            <person name="Wang Y."/>
            <person name="McGuire P.E."/>
            <person name="Liu S."/>
            <person name="Long H."/>
            <person name="Ramasamy R.K."/>
            <person name="Rodriguez J.C."/>
            <person name="Van S.L."/>
            <person name="Yuan L."/>
            <person name="Wang Z."/>
            <person name="Xia Z."/>
            <person name="Xiao L."/>
            <person name="Anderson O.D."/>
            <person name="Ouyang S."/>
            <person name="Liang Y."/>
            <person name="Zimin A.V."/>
            <person name="Pertea G."/>
            <person name="Qi P."/>
            <person name="Bennetzen J.L."/>
            <person name="Dai X."/>
            <person name="Dawson M.W."/>
            <person name="Muller H.G."/>
            <person name="Kugler K."/>
            <person name="Rivarola-Duarte L."/>
            <person name="Spannagl M."/>
            <person name="Mayer K.F.X."/>
            <person name="Lu F.H."/>
            <person name="Bevan M.W."/>
            <person name="Leroy P."/>
            <person name="Li P."/>
            <person name="You F.M."/>
            <person name="Sun Q."/>
            <person name="Liu Z."/>
            <person name="Lyons E."/>
            <person name="Wicker T."/>
            <person name="Salzberg S.L."/>
            <person name="Devos K.M."/>
            <person name="Dvorak J."/>
        </authorList>
    </citation>
    <scope>NUCLEOTIDE SEQUENCE [LARGE SCALE GENOMIC DNA]</scope>
    <source>
        <strain evidence="6">cv. AL8/78</strain>
    </source>
</reference>
<feature type="domain" description="SWIM-type" evidence="5">
    <location>
        <begin position="44"/>
        <end position="80"/>
    </location>
</feature>
<dbReference type="PROSITE" id="PS50966">
    <property type="entry name" value="ZF_SWIM"/>
    <property type="match status" value="1"/>
</dbReference>
<protein>
    <recommendedName>
        <fullName evidence="5">SWIM-type domain-containing protein</fullName>
    </recommendedName>
</protein>
<organism evidence="6 7">
    <name type="scientific">Aegilops tauschii subsp. strangulata</name>
    <name type="common">Goatgrass</name>
    <dbReference type="NCBI Taxonomy" id="200361"/>
    <lineage>
        <taxon>Eukaryota</taxon>
        <taxon>Viridiplantae</taxon>
        <taxon>Streptophyta</taxon>
        <taxon>Embryophyta</taxon>
        <taxon>Tracheophyta</taxon>
        <taxon>Spermatophyta</taxon>
        <taxon>Magnoliopsida</taxon>
        <taxon>Liliopsida</taxon>
        <taxon>Poales</taxon>
        <taxon>Poaceae</taxon>
        <taxon>BOP clade</taxon>
        <taxon>Pooideae</taxon>
        <taxon>Triticodae</taxon>
        <taxon>Triticeae</taxon>
        <taxon>Triticinae</taxon>
        <taxon>Aegilops</taxon>
    </lineage>
</organism>
<dbReference type="InterPro" id="IPR006564">
    <property type="entry name" value="Znf_PMZ"/>
</dbReference>
<evidence type="ECO:0000313" key="6">
    <source>
        <dbReference type="EnsemblPlants" id="AET7Gv21311400.1"/>
    </source>
</evidence>
<evidence type="ECO:0000256" key="3">
    <source>
        <dbReference type="ARBA" id="ARBA00022833"/>
    </source>
</evidence>
<sequence>MFEKFGEILYEAGQYKVEEVEKGAKYYVHRYHPEKHDKWCRALYVVEVVDQGEELTCECGNFEHTGLLCCHAVKVLDFLGIDHIPAKHILKRWTKDARDVLPQHLAYLQKDQISVNPITFRHSNLYTHALEVVRLGEANTSAYECAMELLKEAIHKLTPMAAVRDGMGLDDVIQANKEKAREVSVGQAPQIVYGSDPDGSAVGNLLSLMAPEHTQKAGWPTSSRDKPPYYVRAAKSKKRKIVTHPAAAGACDTSKPTRFCRICRQPGHKSTTCPQRGDLPRKTKKEAKCSICGVGGHRMNTCNNPMVVLHAVENMIYGASW</sequence>
<dbReference type="STRING" id="200361.A0A453TAD1"/>
<dbReference type="SUPFAM" id="SSF57756">
    <property type="entry name" value="Retrovirus zinc finger-like domains"/>
    <property type="match status" value="1"/>
</dbReference>
<accession>A0A453TAD1</accession>
<dbReference type="EnsemblPlants" id="AET7Gv21311400.1">
    <property type="protein sequence ID" value="AET7Gv21311400.1"/>
    <property type="gene ID" value="AET7Gv21311400"/>
</dbReference>
<evidence type="ECO:0000256" key="4">
    <source>
        <dbReference type="PROSITE-ProRule" id="PRU00325"/>
    </source>
</evidence>
<dbReference type="GO" id="GO:0008270">
    <property type="term" value="F:zinc ion binding"/>
    <property type="evidence" value="ECO:0007669"/>
    <property type="project" value="UniProtKB-KW"/>
</dbReference>
<proteinExistence type="predicted"/>
<reference evidence="6" key="5">
    <citation type="journal article" date="2021" name="G3 (Bethesda)">
        <title>Aegilops tauschii genome assembly Aet v5.0 features greater sequence contiguity and improved annotation.</title>
        <authorList>
            <person name="Wang L."/>
            <person name="Zhu T."/>
            <person name="Rodriguez J.C."/>
            <person name="Deal K.R."/>
            <person name="Dubcovsky J."/>
            <person name="McGuire P.E."/>
            <person name="Lux T."/>
            <person name="Spannagl M."/>
            <person name="Mayer K.F.X."/>
            <person name="Baldrich P."/>
            <person name="Meyers B.C."/>
            <person name="Huo N."/>
            <person name="Gu Y.Q."/>
            <person name="Zhou H."/>
            <person name="Devos K.M."/>
            <person name="Bennetzen J.L."/>
            <person name="Unver T."/>
            <person name="Budak H."/>
            <person name="Gulick P.J."/>
            <person name="Galiba G."/>
            <person name="Kalapos B."/>
            <person name="Nelson D.R."/>
            <person name="Li P."/>
            <person name="You F.M."/>
            <person name="Luo M.C."/>
            <person name="Dvorak J."/>
        </authorList>
    </citation>
    <scope>NUCLEOTIDE SEQUENCE [LARGE SCALE GENOMIC DNA]</scope>
    <source>
        <strain evidence="6">cv. AL8/78</strain>
    </source>
</reference>
<dbReference type="Gene3D" id="4.10.60.10">
    <property type="entry name" value="Zinc finger, CCHC-type"/>
    <property type="match status" value="1"/>
</dbReference>
<dbReference type="PANTHER" id="PTHR47482:SF5">
    <property type="entry name" value="FAR1 DOMAIN-CONTAINING PROTEIN"/>
    <property type="match status" value="1"/>
</dbReference>
<name>A0A453TAD1_AEGTS</name>
<keyword evidence="1" id="KW-0479">Metal-binding</keyword>
<dbReference type="InterPro" id="IPR007527">
    <property type="entry name" value="Znf_SWIM"/>
</dbReference>
<dbReference type="AlphaFoldDB" id="A0A453TAD1"/>
<keyword evidence="7" id="KW-1185">Reference proteome</keyword>
<reference evidence="7" key="1">
    <citation type="journal article" date="2014" name="Science">
        <title>Ancient hybridizations among the ancestral genomes of bread wheat.</title>
        <authorList>
            <consortium name="International Wheat Genome Sequencing Consortium,"/>
            <person name="Marcussen T."/>
            <person name="Sandve S.R."/>
            <person name="Heier L."/>
            <person name="Spannagl M."/>
            <person name="Pfeifer M."/>
            <person name="Jakobsen K.S."/>
            <person name="Wulff B.B."/>
            <person name="Steuernagel B."/>
            <person name="Mayer K.F."/>
            <person name="Olsen O.A."/>
        </authorList>
    </citation>
    <scope>NUCLEOTIDE SEQUENCE [LARGE SCALE GENOMIC DNA]</scope>
    <source>
        <strain evidence="7">cv. AL8/78</strain>
    </source>
</reference>
<evidence type="ECO:0000259" key="5">
    <source>
        <dbReference type="PROSITE" id="PS50966"/>
    </source>
</evidence>
<reference evidence="6" key="4">
    <citation type="submission" date="2019-03" db="UniProtKB">
        <authorList>
            <consortium name="EnsemblPlants"/>
        </authorList>
    </citation>
    <scope>IDENTIFICATION</scope>
</reference>
<dbReference type="SMART" id="SM00343">
    <property type="entry name" value="ZnF_C2HC"/>
    <property type="match status" value="2"/>
</dbReference>
<dbReference type="GO" id="GO:0003676">
    <property type="term" value="F:nucleic acid binding"/>
    <property type="evidence" value="ECO:0007669"/>
    <property type="project" value="InterPro"/>
</dbReference>